<feature type="compositionally biased region" description="Low complexity" evidence="1">
    <location>
        <begin position="1"/>
        <end position="14"/>
    </location>
</feature>
<dbReference type="VEuPathDB" id="FungiDB:MYCTH_2295598"/>
<sequence length="79" mass="8598">MTDVRSVAKGSSSKAKSKDKRKEKSVKKESSSEEDKTKTTFSCDPYAKSLSNLAGLERYMQEPAYESAWNPVGATSGGE</sequence>
<feature type="region of interest" description="Disordered" evidence="1">
    <location>
        <begin position="1"/>
        <end position="44"/>
    </location>
</feature>
<dbReference type="Proteomes" id="UP000007322">
    <property type="component" value="Chromosome 1"/>
</dbReference>
<dbReference type="InParanoid" id="G2Q5G2"/>
<dbReference type="KEGG" id="mtm:MYCTH_2295598"/>
<dbReference type="RefSeq" id="XP_003659038.1">
    <property type="nucleotide sequence ID" value="XM_003658990.1"/>
</dbReference>
<dbReference type="EMBL" id="CP003002">
    <property type="protein sequence ID" value="AEO53793.1"/>
    <property type="molecule type" value="Genomic_DNA"/>
</dbReference>
<feature type="compositionally biased region" description="Basic and acidic residues" evidence="1">
    <location>
        <begin position="20"/>
        <end position="38"/>
    </location>
</feature>
<gene>
    <name evidence="2" type="ORF">MYCTH_2295598</name>
</gene>
<dbReference type="OMA" id="WNPMAAS"/>
<dbReference type="HOGENOM" id="CLU_194709_0_0_1"/>
<proteinExistence type="predicted"/>
<accession>G2Q5G2</accession>
<dbReference type="GeneID" id="11513021"/>
<organism evidence="2 3">
    <name type="scientific">Thermothelomyces thermophilus (strain ATCC 42464 / BCRC 31852 / DSM 1799)</name>
    <name type="common">Sporotrichum thermophile</name>
    <dbReference type="NCBI Taxonomy" id="573729"/>
    <lineage>
        <taxon>Eukaryota</taxon>
        <taxon>Fungi</taxon>
        <taxon>Dikarya</taxon>
        <taxon>Ascomycota</taxon>
        <taxon>Pezizomycotina</taxon>
        <taxon>Sordariomycetes</taxon>
        <taxon>Sordariomycetidae</taxon>
        <taxon>Sordariales</taxon>
        <taxon>Chaetomiaceae</taxon>
        <taxon>Thermothelomyces</taxon>
    </lineage>
</organism>
<evidence type="ECO:0000256" key="1">
    <source>
        <dbReference type="SAM" id="MobiDB-lite"/>
    </source>
</evidence>
<dbReference type="AlphaFoldDB" id="G2Q5G2"/>
<name>G2Q5G2_THET4</name>
<dbReference type="eggNOG" id="ENOG502RNT0">
    <property type="taxonomic scope" value="Eukaryota"/>
</dbReference>
<keyword evidence="3" id="KW-1185">Reference proteome</keyword>
<protein>
    <submittedName>
        <fullName evidence="2">Uncharacterized protein</fullName>
    </submittedName>
</protein>
<reference evidence="2 3" key="1">
    <citation type="journal article" date="2011" name="Nat. Biotechnol.">
        <title>Comparative genomic analysis of the thermophilic biomass-degrading fungi Myceliophthora thermophila and Thielavia terrestris.</title>
        <authorList>
            <person name="Berka R.M."/>
            <person name="Grigoriev I.V."/>
            <person name="Otillar R."/>
            <person name="Salamov A."/>
            <person name="Grimwood J."/>
            <person name="Reid I."/>
            <person name="Ishmael N."/>
            <person name="John T."/>
            <person name="Darmond C."/>
            <person name="Moisan M.-C."/>
            <person name="Henrissat B."/>
            <person name="Coutinho P.M."/>
            <person name="Lombard V."/>
            <person name="Natvig D.O."/>
            <person name="Lindquist E."/>
            <person name="Schmutz J."/>
            <person name="Lucas S."/>
            <person name="Harris P."/>
            <person name="Powlowski J."/>
            <person name="Bellemare A."/>
            <person name="Taylor D."/>
            <person name="Butler G."/>
            <person name="de Vries R.P."/>
            <person name="Allijn I.E."/>
            <person name="van den Brink J."/>
            <person name="Ushinsky S."/>
            <person name="Storms R."/>
            <person name="Powell A.J."/>
            <person name="Paulsen I.T."/>
            <person name="Elbourne L.D.H."/>
            <person name="Baker S.E."/>
            <person name="Magnuson J."/>
            <person name="LaBoissiere S."/>
            <person name="Clutterbuck A.J."/>
            <person name="Martinez D."/>
            <person name="Wogulis M."/>
            <person name="de Leon A.L."/>
            <person name="Rey M.W."/>
            <person name="Tsang A."/>
        </authorList>
    </citation>
    <scope>NUCLEOTIDE SEQUENCE [LARGE SCALE GENOMIC DNA]</scope>
    <source>
        <strain evidence="3">ATCC 42464 / BCRC 31852 / DSM 1799</strain>
    </source>
</reference>
<evidence type="ECO:0000313" key="3">
    <source>
        <dbReference type="Proteomes" id="UP000007322"/>
    </source>
</evidence>
<evidence type="ECO:0000313" key="2">
    <source>
        <dbReference type="EMBL" id="AEO53793.1"/>
    </source>
</evidence>